<gene>
    <name evidence="1" type="ORF">E1288_44655</name>
</gene>
<evidence type="ECO:0000313" key="1">
    <source>
        <dbReference type="EMBL" id="TDD34282.1"/>
    </source>
</evidence>
<organism evidence="1 2">
    <name type="scientific">Saccharopolyspora elongata</name>
    <dbReference type="NCBI Taxonomy" id="2530387"/>
    <lineage>
        <taxon>Bacteria</taxon>
        <taxon>Bacillati</taxon>
        <taxon>Actinomycetota</taxon>
        <taxon>Actinomycetes</taxon>
        <taxon>Pseudonocardiales</taxon>
        <taxon>Pseudonocardiaceae</taxon>
        <taxon>Saccharopolyspora</taxon>
    </lineage>
</organism>
<sequence>MSLLIEMNKHAGFLGCFAHVGGEQSRQTAAHNPVCAAKDIVILEIWSVAAPLGRSSVGVS</sequence>
<dbReference type="EMBL" id="SMKW01000146">
    <property type="protein sequence ID" value="TDD34282.1"/>
    <property type="molecule type" value="Genomic_DNA"/>
</dbReference>
<accession>A0A4R4XUK4</accession>
<dbReference type="Proteomes" id="UP000294947">
    <property type="component" value="Unassembled WGS sequence"/>
</dbReference>
<dbReference type="AlphaFoldDB" id="A0A4R4XUK4"/>
<comment type="caution">
    <text evidence="1">The sequence shown here is derived from an EMBL/GenBank/DDBJ whole genome shotgun (WGS) entry which is preliminary data.</text>
</comment>
<reference evidence="1 2" key="1">
    <citation type="submission" date="2019-03" db="EMBL/GenBank/DDBJ databases">
        <title>Draft genome sequences of novel Actinobacteria.</title>
        <authorList>
            <person name="Sahin N."/>
            <person name="Ay H."/>
            <person name="Saygin H."/>
        </authorList>
    </citation>
    <scope>NUCLEOTIDE SEQUENCE [LARGE SCALE GENOMIC DNA]</scope>
    <source>
        <strain evidence="1 2">7K502</strain>
    </source>
</reference>
<keyword evidence="2" id="KW-1185">Reference proteome</keyword>
<name>A0A4R4XUK4_9PSEU</name>
<proteinExistence type="predicted"/>
<evidence type="ECO:0000313" key="2">
    <source>
        <dbReference type="Proteomes" id="UP000294947"/>
    </source>
</evidence>
<dbReference type="RefSeq" id="WP_132495206.1">
    <property type="nucleotide sequence ID" value="NZ_SMKW01000146.1"/>
</dbReference>
<protein>
    <submittedName>
        <fullName evidence="1">Uncharacterized protein</fullName>
    </submittedName>
</protein>